<feature type="region of interest" description="Disordered" evidence="1">
    <location>
        <begin position="157"/>
        <end position="194"/>
    </location>
</feature>
<protein>
    <submittedName>
        <fullName evidence="2">Uncharacterized protein</fullName>
    </submittedName>
</protein>
<gene>
    <name evidence="2" type="ORF">TL16_g04154</name>
</gene>
<evidence type="ECO:0000256" key="1">
    <source>
        <dbReference type="SAM" id="MobiDB-lite"/>
    </source>
</evidence>
<feature type="region of interest" description="Disordered" evidence="1">
    <location>
        <begin position="1"/>
        <end position="36"/>
    </location>
</feature>
<comment type="caution">
    <text evidence="2">The sequence shown here is derived from an EMBL/GenBank/DDBJ whole genome shotgun (WGS) entry which is preliminary data.</text>
</comment>
<accession>A0A9W7A8A5</accession>
<sequence>MSADILGESTTKVTELNMPPPTLLSTRHRKKQADHDSQLLANRIALLKKEEMRAVKKIEKTKARAHEIIHMRKENDRKHQERVLNSEKAAKAQKKAQKEHLEHEALAQKNRQTRVEKDMQKKIESVQKVRQEKQSLRKDLVKQRQIEIEANRKKNAQIKESASALRQKRDKDARRRAVQNKKAYDKRVKEEEDAITAREEEVARMEKEELKLIHQLKEAQMLQKEAFGVLEGALNNT</sequence>
<dbReference type="Proteomes" id="UP001162640">
    <property type="component" value="Unassembled WGS sequence"/>
</dbReference>
<feature type="region of interest" description="Disordered" evidence="1">
    <location>
        <begin position="64"/>
        <end position="101"/>
    </location>
</feature>
<name>A0A9W7A8A5_9STRA</name>
<dbReference type="PANTHER" id="PTHR37473:SF1">
    <property type="entry name" value="EF-HAND DOMAIN-CONTAINING PROTEIN"/>
    <property type="match status" value="1"/>
</dbReference>
<dbReference type="PANTHER" id="PTHR37473">
    <property type="entry name" value="EF-HAND DOMAIN-CONTAINING PROTEIN"/>
    <property type="match status" value="1"/>
</dbReference>
<dbReference type="AlphaFoldDB" id="A0A9W7A8A5"/>
<evidence type="ECO:0000313" key="3">
    <source>
        <dbReference type="Proteomes" id="UP001162640"/>
    </source>
</evidence>
<dbReference type="EMBL" id="BLQM01000113">
    <property type="protein sequence ID" value="GMH65265.1"/>
    <property type="molecule type" value="Genomic_DNA"/>
</dbReference>
<reference evidence="3" key="1">
    <citation type="journal article" date="2023" name="Commun. Biol.">
        <title>Genome analysis of Parmales, the sister group of diatoms, reveals the evolutionary specialization of diatoms from phago-mixotrophs to photoautotrophs.</title>
        <authorList>
            <person name="Ban H."/>
            <person name="Sato S."/>
            <person name="Yoshikawa S."/>
            <person name="Yamada K."/>
            <person name="Nakamura Y."/>
            <person name="Ichinomiya M."/>
            <person name="Sato N."/>
            <person name="Blanc-Mathieu R."/>
            <person name="Endo H."/>
            <person name="Kuwata A."/>
            <person name="Ogata H."/>
        </authorList>
    </citation>
    <scope>NUCLEOTIDE SEQUENCE [LARGE SCALE GENOMIC DNA]</scope>
</reference>
<organism evidence="2 3">
    <name type="scientific">Triparma laevis f. inornata</name>
    <dbReference type="NCBI Taxonomy" id="1714386"/>
    <lineage>
        <taxon>Eukaryota</taxon>
        <taxon>Sar</taxon>
        <taxon>Stramenopiles</taxon>
        <taxon>Ochrophyta</taxon>
        <taxon>Bolidophyceae</taxon>
        <taxon>Parmales</taxon>
        <taxon>Triparmaceae</taxon>
        <taxon>Triparma</taxon>
    </lineage>
</organism>
<feature type="compositionally biased region" description="Basic and acidic residues" evidence="1">
    <location>
        <begin position="182"/>
        <end position="194"/>
    </location>
</feature>
<proteinExistence type="predicted"/>
<evidence type="ECO:0000313" key="2">
    <source>
        <dbReference type="EMBL" id="GMH65265.1"/>
    </source>
</evidence>